<keyword evidence="7" id="KW-0378">Hydrolase</keyword>
<dbReference type="InterPro" id="IPR041492">
    <property type="entry name" value="HAD_2"/>
</dbReference>
<dbReference type="Pfam" id="PF08125">
    <property type="entry name" value="Mannitol_dh_C"/>
    <property type="match status" value="1"/>
</dbReference>
<dbReference type="Gene3D" id="3.40.50.720">
    <property type="entry name" value="NAD(P)-binding Rossmann-like Domain"/>
    <property type="match status" value="1"/>
</dbReference>
<dbReference type="InterPro" id="IPR036412">
    <property type="entry name" value="HAD-like_sf"/>
</dbReference>
<dbReference type="InterPro" id="IPR036291">
    <property type="entry name" value="NAD(P)-bd_dom_sf"/>
</dbReference>
<accession>A0ABV2Q782</accession>
<reference evidence="7 8" key="1">
    <citation type="submission" date="2024-06" db="EMBL/GenBank/DDBJ databases">
        <title>Sorghum-associated microbial communities from plants grown in Nebraska, USA.</title>
        <authorList>
            <person name="Schachtman D."/>
        </authorList>
    </citation>
    <scope>NUCLEOTIDE SEQUENCE [LARGE SCALE GENOMIC DNA]</scope>
    <source>
        <strain evidence="7 8">2709</strain>
    </source>
</reference>
<evidence type="ECO:0000256" key="5">
    <source>
        <dbReference type="ARBA" id="ARBA00023277"/>
    </source>
</evidence>
<evidence type="ECO:0000256" key="3">
    <source>
        <dbReference type="ARBA" id="ARBA00022723"/>
    </source>
</evidence>
<dbReference type="SFLD" id="SFLDG01129">
    <property type="entry name" value="C1.5:_HAD__Beta-PGM__Phosphata"/>
    <property type="match status" value="1"/>
</dbReference>
<comment type="caution">
    <text evidence="7">The sequence shown here is derived from an EMBL/GenBank/DDBJ whole genome shotgun (WGS) entry which is preliminary data.</text>
</comment>
<dbReference type="EMBL" id="JBEPSH010000003">
    <property type="protein sequence ID" value="MET4576462.1"/>
    <property type="molecule type" value="Genomic_DNA"/>
</dbReference>
<dbReference type="Gene3D" id="3.40.50.1000">
    <property type="entry name" value="HAD superfamily/HAD-like"/>
    <property type="match status" value="1"/>
</dbReference>
<evidence type="ECO:0000256" key="2">
    <source>
        <dbReference type="ARBA" id="ARBA00006171"/>
    </source>
</evidence>
<feature type="domain" description="Mannitol dehydrogenase C-terminal" evidence="6">
    <location>
        <begin position="520"/>
        <end position="647"/>
    </location>
</feature>
<sequence length="737" mass="79782">MLEFHGKAIEAAIFDMDGTMFDTERLRFKTLTQAAQELAGVPLPEQLLIDCLGLSAASAAALTRERLGAEFPYEAVRQHGDTLELAHVRAHGVPIKRGLLAVLERLRRAGLKMAVATSSRRAIAEEYLINAGVYKYFDLLVCGDEVSRGKPAPEIFERAAAALHCPVERALMLEDSENGVRSAVSAGGQVLVVLDIKPLPDDVTEGALARYPNMAALLADLAECTPRLPLPVPTEPFPQAINQQQVGIHGFGAMGGGYLAQVLSHWDGYTRPGRIVASTGNALLREAVNAFGSQYSVRYGSMAFDQAIDRLHMIDSADTHAVANMYRDCDLVALCLPESAITGQAAVIAQGLKDRLAASGRPLTVLVVLNKVGGAEFVREQVTQALCMVMPASQADRVLDRTDFVETVVTRIVSKLTEAALLRQLRIKRDLFQRNMTQRRTGFSPEGTQLLADLSVDGGRALAPIVDALRDAGEPASAMAPLHLVLFNSETDMPLYAQAGSPVLEHLRQVKTVPDIAQIQQLKNRLWNGTHAIIAWKAALLGHATIGQAMSDPRVTTLMERVLTQELAPAFRAIYPGLATQLPDFIETFRARCAVAFKDPCRRVGRDPLRKLQRGERVLGSLNMARQAGIAAPGLAMGAALAVQYALMPGVCGARDPECQRIRALYAQRQSLRDVLAWDGPYQGHPYDGLRPESDPGDALMLDEIELAFEALRADFADPVVGLEPSDAGQPVPCVSP</sequence>
<comment type="similarity">
    <text evidence="2">Belongs to the HAD-like hydrolase superfamily. CbbY/CbbZ/Gph/YieH family.</text>
</comment>
<dbReference type="PRINTS" id="PR00413">
    <property type="entry name" value="HADHALOGNASE"/>
</dbReference>
<name>A0ABV2Q782_9BURK</name>
<dbReference type="SUPFAM" id="SSF51735">
    <property type="entry name" value="NAD(P)-binding Rossmann-fold domains"/>
    <property type="match status" value="1"/>
</dbReference>
<dbReference type="InterPro" id="IPR023214">
    <property type="entry name" value="HAD_sf"/>
</dbReference>
<dbReference type="PANTHER" id="PTHR46193:SF18">
    <property type="entry name" value="HEXITOL PHOSPHATASE B"/>
    <property type="match status" value="1"/>
</dbReference>
<keyword evidence="4" id="KW-0460">Magnesium</keyword>
<dbReference type="Proteomes" id="UP001549320">
    <property type="component" value="Unassembled WGS sequence"/>
</dbReference>
<gene>
    <name evidence="7" type="ORF">ABIE13_001571</name>
</gene>
<keyword evidence="8" id="KW-1185">Reference proteome</keyword>
<dbReference type="PANTHER" id="PTHR46193">
    <property type="entry name" value="6-PHOSPHOGLUCONATE PHOSPHATASE"/>
    <property type="match status" value="1"/>
</dbReference>
<evidence type="ECO:0000256" key="1">
    <source>
        <dbReference type="ARBA" id="ARBA00001946"/>
    </source>
</evidence>
<dbReference type="SUPFAM" id="SSF48179">
    <property type="entry name" value="6-phosphogluconate dehydrogenase C-terminal domain-like"/>
    <property type="match status" value="1"/>
</dbReference>
<dbReference type="Gene3D" id="1.10.1040.10">
    <property type="entry name" value="N-(1-d-carboxylethyl)-l-norvaline Dehydrogenase, domain 2"/>
    <property type="match status" value="1"/>
</dbReference>
<protein>
    <submittedName>
        <fullName evidence="7">HAD superfamily hydrolase (TIGR01509 family)</fullName>
    </submittedName>
</protein>
<evidence type="ECO:0000259" key="6">
    <source>
        <dbReference type="Pfam" id="PF08125"/>
    </source>
</evidence>
<comment type="cofactor">
    <cofactor evidence="1">
        <name>Mg(2+)</name>
        <dbReference type="ChEBI" id="CHEBI:18420"/>
    </cofactor>
</comment>
<evidence type="ECO:0000313" key="7">
    <source>
        <dbReference type="EMBL" id="MET4576462.1"/>
    </source>
</evidence>
<evidence type="ECO:0000256" key="4">
    <source>
        <dbReference type="ARBA" id="ARBA00022842"/>
    </source>
</evidence>
<dbReference type="InterPro" id="IPR023198">
    <property type="entry name" value="PGP-like_dom2"/>
</dbReference>
<dbReference type="InterPro" id="IPR013118">
    <property type="entry name" value="Mannitol_DH_C"/>
</dbReference>
<dbReference type="RefSeq" id="WP_354442545.1">
    <property type="nucleotide sequence ID" value="NZ_JBEPSH010000003.1"/>
</dbReference>
<dbReference type="InterPro" id="IPR008927">
    <property type="entry name" value="6-PGluconate_DH-like_C_sf"/>
</dbReference>
<organism evidence="7 8">
    <name type="scientific">Ottowia thiooxydans</name>
    <dbReference type="NCBI Taxonomy" id="219182"/>
    <lineage>
        <taxon>Bacteria</taxon>
        <taxon>Pseudomonadati</taxon>
        <taxon>Pseudomonadota</taxon>
        <taxon>Betaproteobacteria</taxon>
        <taxon>Burkholderiales</taxon>
        <taxon>Comamonadaceae</taxon>
        <taxon>Ottowia</taxon>
    </lineage>
</organism>
<dbReference type="InterPro" id="IPR051600">
    <property type="entry name" value="Beta-PGM-like"/>
</dbReference>
<keyword evidence="5" id="KW-0119">Carbohydrate metabolism</keyword>
<dbReference type="NCBIfam" id="TIGR01509">
    <property type="entry name" value="HAD-SF-IA-v3"/>
    <property type="match status" value="1"/>
</dbReference>
<dbReference type="NCBIfam" id="NF046057">
    <property type="entry name" value="bifunc_MtlD"/>
    <property type="match status" value="1"/>
</dbReference>
<dbReference type="GO" id="GO:0016787">
    <property type="term" value="F:hydrolase activity"/>
    <property type="evidence" value="ECO:0007669"/>
    <property type="project" value="UniProtKB-KW"/>
</dbReference>
<dbReference type="Pfam" id="PF13419">
    <property type="entry name" value="HAD_2"/>
    <property type="match status" value="1"/>
</dbReference>
<dbReference type="SUPFAM" id="SSF56784">
    <property type="entry name" value="HAD-like"/>
    <property type="match status" value="1"/>
</dbReference>
<dbReference type="SFLD" id="SFLDS00003">
    <property type="entry name" value="Haloacid_Dehalogenase"/>
    <property type="match status" value="1"/>
</dbReference>
<dbReference type="Gene3D" id="1.10.150.240">
    <property type="entry name" value="Putative phosphatase, domain 2"/>
    <property type="match status" value="1"/>
</dbReference>
<dbReference type="InterPro" id="IPR006439">
    <property type="entry name" value="HAD-SF_hydro_IA"/>
</dbReference>
<evidence type="ECO:0000313" key="8">
    <source>
        <dbReference type="Proteomes" id="UP001549320"/>
    </source>
</evidence>
<dbReference type="InterPro" id="IPR013328">
    <property type="entry name" value="6PGD_dom2"/>
</dbReference>
<keyword evidence="3" id="KW-0479">Metal-binding</keyword>
<proteinExistence type="inferred from homology"/>